<dbReference type="Pfam" id="PF13443">
    <property type="entry name" value="HTH_26"/>
    <property type="match status" value="1"/>
</dbReference>
<dbReference type="SUPFAM" id="SSF47413">
    <property type="entry name" value="lambda repressor-like DNA-binding domains"/>
    <property type="match status" value="1"/>
</dbReference>
<proteinExistence type="predicted"/>
<name>A0AB35IR94_9FIRM</name>
<dbReference type="EMBL" id="JAQLKE010000063">
    <property type="protein sequence ID" value="MDB7085914.1"/>
    <property type="molecule type" value="Genomic_DNA"/>
</dbReference>
<sequence length="66" mass="7533">MNTDKIIKIMEEKNITLYRLSKMTDLNESNLGKIISGKTKDPRISYVKAIADALEVSIDEIVIRHN</sequence>
<dbReference type="PROSITE" id="PS50943">
    <property type="entry name" value="HTH_CROC1"/>
    <property type="match status" value="1"/>
</dbReference>
<reference evidence="2" key="1">
    <citation type="submission" date="2023-01" db="EMBL/GenBank/DDBJ databases">
        <title>Human gut microbiome strain richness.</title>
        <authorList>
            <person name="Chen-Liaw A."/>
        </authorList>
    </citation>
    <scope>NUCLEOTIDE SEQUENCE</scope>
    <source>
        <strain evidence="2">1001217st2_G6_1001217B_191108</strain>
    </source>
</reference>
<dbReference type="Gene3D" id="1.10.260.40">
    <property type="entry name" value="lambda repressor-like DNA-binding domains"/>
    <property type="match status" value="1"/>
</dbReference>
<protein>
    <submittedName>
        <fullName evidence="2">Helix-turn-helix transcriptional regulator</fullName>
    </submittedName>
</protein>
<organism evidence="2 3">
    <name type="scientific">Thomasclavelia ramosa</name>
    <dbReference type="NCBI Taxonomy" id="1547"/>
    <lineage>
        <taxon>Bacteria</taxon>
        <taxon>Bacillati</taxon>
        <taxon>Bacillota</taxon>
        <taxon>Erysipelotrichia</taxon>
        <taxon>Erysipelotrichales</taxon>
        <taxon>Coprobacillaceae</taxon>
        <taxon>Thomasclavelia</taxon>
    </lineage>
</organism>
<feature type="domain" description="HTH cro/C1-type" evidence="1">
    <location>
        <begin position="6"/>
        <end position="61"/>
    </location>
</feature>
<evidence type="ECO:0000313" key="2">
    <source>
        <dbReference type="EMBL" id="MDB7085914.1"/>
    </source>
</evidence>
<dbReference type="InterPro" id="IPR001387">
    <property type="entry name" value="Cro/C1-type_HTH"/>
</dbReference>
<dbReference type="InterPro" id="IPR010982">
    <property type="entry name" value="Lambda_DNA-bd_dom_sf"/>
</dbReference>
<dbReference type="GO" id="GO:0003677">
    <property type="term" value="F:DNA binding"/>
    <property type="evidence" value="ECO:0007669"/>
    <property type="project" value="InterPro"/>
</dbReference>
<evidence type="ECO:0000313" key="3">
    <source>
        <dbReference type="Proteomes" id="UP001211987"/>
    </source>
</evidence>
<dbReference type="Proteomes" id="UP001211987">
    <property type="component" value="Unassembled WGS sequence"/>
</dbReference>
<dbReference type="RefSeq" id="WP_195992844.1">
    <property type="nucleotide sequence ID" value="NZ_JADPBJ010000052.1"/>
</dbReference>
<dbReference type="AlphaFoldDB" id="A0AB35IR94"/>
<accession>A0AB35IR94</accession>
<gene>
    <name evidence="2" type="ORF">PM738_19230</name>
</gene>
<comment type="caution">
    <text evidence="2">The sequence shown here is derived from an EMBL/GenBank/DDBJ whole genome shotgun (WGS) entry which is preliminary data.</text>
</comment>
<dbReference type="SMART" id="SM00530">
    <property type="entry name" value="HTH_XRE"/>
    <property type="match status" value="1"/>
</dbReference>
<evidence type="ECO:0000259" key="1">
    <source>
        <dbReference type="PROSITE" id="PS50943"/>
    </source>
</evidence>